<organism evidence="1 2">
    <name type="scientific">Tritonibacter scottomollicae</name>
    <name type="common">Epibacterium scottomollicae</name>
    <dbReference type="NCBI Taxonomy" id="483013"/>
    <lineage>
        <taxon>Bacteria</taxon>
        <taxon>Pseudomonadati</taxon>
        <taxon>Pseudomonadota</taxon>
        <taxon>Alphaproteobacteria</taxon>
        <taxon>Rhodobacterales</taxon>
        <taxon>Paracoccaceae</taxon>
        <taxon>Tritonibacter</taxon>
    </lineage>
</organism>
<evidence type="ECO:0000313" key="1">
    <source>
        <dbReference type="EMBL" id="PRZ50489.1"/>
    </source>
</evidence>
<dbReference type="AlphaFoldDB" id="A0A2T1APG5"/>
<name>A0A2T1APG5_TRISK</name>
<sequence>MSIPAKLTTLMLSSPAPVAARRVVLSACALLALTAGCSRVPQLEDRLPADLRQQPYPRLLPLDTALAQQPLPEEESAELSDTLDARAARLRRRAEELRRRQP</sequence>
<comment type="caution">
    <text evidence="1">The sequence shown here is derived from an EMBL/GenBank/DDBJ whole genome shotgun (WGS) entry which is preliminary data.</text>
</comment>
<dbReference type="Proteomes" id="UP000237718">
    <property type="component" value="Unassembled WGS sequence"/>
</dbReference>
<evidence type="ECO:0000313" key="2">
    <source>
        <dbReference type="Proteomes" id="UP000237718"/>
    </source>
</evidence>
<reference evidence="1 2" key="1">
    <citation type="submission" date="2018-03" db="EMBL/GenBank/DDBJ databases">
        <title>Genomic Encyclopedia of Archaeal and Bacterial Type Strains, Phase II (KMG-II): from individual species to whole genera.</title>
        <authorList>
            <person name="Goeker M."/>
        </authorList>
    </citation>
    <scope>NUCLEOTIDE SEQUENCE [LARGE SCALE GENOMIC DNA]</scope>
    <source>
        <strain evidence="1 2">DSM 25328</strain>
    </source>
</reference>
<gene>
    <name evidence="1" type="ORF">CLV89_101714</name>
</gene>
<dbReference type="RefSeq" id="WP_341477103.1">
    <property type="nucleotide sequence ID" value="NZ_PVUF01000001.1"/>
</dbReference>
<proteinExistence type="predicted"/>
<dbReference type="EMBL" id="PVUF01000001">
    <property type="protein sequence ID" value="PRZ50489.1"/>
    <property type="molecule type" value="Genomic_DNA"/>
</dbReference>
<accession>A0A2T1APG5</accession>
<protein>
    <submittedName>
        <fullName evidence="1">Uncharacterized protein</fullName>
    </submittedName>
</protein>